<proteinExistence type="predicted"/>
<gene>
    <name evidence="3" type="ORF">CSR02_01320</name>
</gene>
<protein>
    <recommendedName>
        <fullName evidence="2">Lysozyme inhibitor LprI-like N-terminal domain-containing protein</fullName>
    </recommendedName>
</protein>
<keyword evidence="4" id="KW-1185">Reference proteome</keyword>
<accession>A0A2G4RFQ9</accession>
<organism evidence="3 4">
    <name type="scientific">Acetobacter pomorum</name>
    <dbReference type="NCBI Taxonomy" id="65959"/>
    <lineage>
        <taxon>Bacteria</taxon>
        <taxon>Pseudomonadati</taxon>
        <taxon>Pseudomonadota</taxon>
        <taxon>Alphaproteobacteria</taxon>
        <taxon>Acetobacterales</taxon>
        <taxon>Acetobacteraceae</taxon>
        <taxon>Acetobacter</taxon>
    </lineage>
</organism>
<feature type="domain" description="Lysozyme inhibitor LprI-like N-terminal" evidence="2">
    <location>
        <begin position="62"/>
        <end position="118"/>
    </location>
</feature>
<evidence type="ECO:0000313" key="4">
    <source>
        <dbReference type="Proteomes" id="UP000228751"/>
    </source>
</evidence>
<evidence type="ECO:0000259" key="2">
    <source>
        <dbReference type="Pfam" id="PF07007"/>
    </source>
</evidence>
<dbReference type="Pfam" id="PF07007">
    <property type="entry name" value="LprI"/>
    <property type="match status" value="1"/>
</dbReference>
<evidence type="ECO:0000313" key="3">
    <source>
        <dbReference type="EMBL" id="PHY95404.1"/>
    </source>
</evidence>
<dbReference type="Proteomes" id="UP000228751">
    <property type="component" value="Unassembled WGS sequence"/>
</dbReference>
<dbReference type="AlphaFoldDB" id="A0A2G4RFQ9"/>
<reference evidence="3 4" key="1">
    <citation type="submission" date="2017-10" db="EMBL/GenBank/DDBJ databases">
        <title>Genomic analysis of the genus Acetobacter.</title>
        <authorList>
            <person name="Kim K.H."/>
            <person name="Chun B.H."/>
            <person name="Son A.R."/>
            <person name="Jeon C.O."/>
        </authorList>
    </citation>
    <scope>NUCLEOTIDE SEQUENCE [LARGE SCALE GENOMIC DNA]</scope>
    <source>
        <strain evidence="3 4">LHT 2458</strain>
    </source>
</reference>
<evidence type="ECO:0000256" key="1">
    <source>
        <dbReference type="SAM" id="MobiDB-lite"/>
    </source>
</evidence>
<comment type="caution">
    <text evidence="3">The sequence shown here is derived from an EMBL/GenBank/DDBJ whole genome shotgun (WGS) entry which is preliminary data.</text>
</comment>
<dbReference type="InterPro" id="IPR009739">
    <property type="entry name" value="LprI-like_N"/>
</dbReference>
<dbReference type="EMBL" id="PEBQ01000010">
    <property type="protein sequence ID" value="PHY95404.1"/>
    <property type="molecule type" value="Genomic_DNA"/>
</dbReference>
<feature type="region of interest" description="Disordered" evidence="1">
    <location>
        <begin position="163"/>
        <end position="190"/>
    </location>
</feature>
<sequence length="190" mass="20733">MALVKLKAGSQKIRVVLLLSLVFGSLGEAHKAYGAFAGTVERAKAPEISEEFTRCVNGIRSDADSDQSMQECIDSEISKQREALVTEYEGLMNISSPQEKEKVKKTQAEWSAGFYQHCHSSAGSDINVASENLDENIKLDAELNFKECVMDGYLARRITLSSLRNRQDKKGNDPSGSVAPLDASAPSESD</sequence>
<dbReference type="RefSeq" id="WP_099540302.1">
    <property type="nucleotide sequence ID" value="NZ_PEBQ01000010.1"/>
</dbReference>
<name>A0A2G4RFQ9_9PROT</name>